<dbReference type="EMBL" id="PP130629">
    <property type="protein sequence ID" value="XAO13494.1"/>
    <property type="molecule type" value="Genomic_DNA"/>
</dbReference>
<name>A0AB38ZME5_9VIRU</name>
<reference evidence="1" key="1">
    <citation type="submission" date="2024-01" db="EMBL/GenBank/DDBJ databases">
        <title>Genomic and biogeographic characterisation of Mantoniella tinhauana virus 1, the first discovered Mantoniella-infecting prasinovirus.</title>
        <authorList>
            <person name="Rey Redondo E."/>
            <person name="Yung C.C.M."/>
        </authorList>
    </citation>
    <scope>NUCLEOTIDE SEQUENCE</scope>
    <source>
        <strain evidence="1">Lau Fau Shan</strain>
    </source>
</reference>
<organism evidence="1">
    <name type="scientific">Mantoniella tinhauana virus 1</name>
    <dbReference type="NCBI Taxonomy" id="3111543"/>
    <lineage>
        <taxon>Viruses</taxon>
    </lineage>
</organism>
<sequence>MNMQTGFDMDDQGMVNRYITSMVDIIRPVMERGVILAGEYATACGRDVILPDDMEYAMKYCAMYTVGQASTLEISDSDSDSESVELDVLEPEECPEFVRYSGNDEKFLLVNQAYDRWDEWEPQSPIEHMLKNAINSNEHL</sequence>
<evidence type="ECO:0000313" key="1">
    <source>
        <dbReference type="EMBL" id="XAO13494.1"/>
    </source>
</evidence>
<proteinExistence type="predicted"/>
<protein>
    <submittedName>
        <fullName evidence="1">Uncharacterized protein</fullName>
    </submittedName>
</protein>
<accession>A0AB38ZME5</accession>